<evidence type="ECO:0000256" key="1">
    <source>
        <dbReference type="ARBA" id="ARBA00001947"/>
    </source>
</evidence>
<gene>
    <name evidence="6" type="ORF">PPNO1_LOCUS5547</name>
</gene>
<evidence type="ECO:0000256" key="3">
    <source>
        <dbReference type="ARBA" id="ARBA00022723"/>
    </source>
</evidence>
<organism evidence="6 7">
    <name type="scientific">Parascedosporium putredinis</name>
    <dbReference type="NCBI Taxonomy" id="1442378"/>
    <lineage>
        <taxon>Eukaryota</taxon>
        <taxon>Fungi</taxon>
        <taxon>Dikarya</taxon>
        <taxon>Ascomycota</taxon>
        <taxon>Pezizomycotina</taxon>
        <taxon>Sordariomycetes</taxon>
        <taxon>Hypocreomycetidae</taxon>
        <taxon>Microascales</taxon>
        <taxon>Microascaceae</taxon>
        <taxon>Parascedosporium</taxon>
    </lineage>
</organism>
<keyword evidence="3" id="KW-0479">Metal-binding</keyword>
<proteinExistence type="inferred from homology"/>
<dbReference type="OrthoDB" id="1560166at2759"/>
<protein>
    <recommendedName>
        <fullName evidence="8">Alcohol dehydrogenase</fullName>
    </recommendedName>
</protein>
<evidence type="ECO:0000256" key="4">
    <source>
        <dbReference type="ARBA" id="ARBA00022833"/>
    </source>
</evidence>
<sequence>MAGKIRGAKTIIAIDLQPGRLELAKKLGATHGVIENMIDALGSRGRAVTIGAPGFGVRVGVDVMYHLTYGREYVGCVEGDSLPSKFIPHLIELHAQGKLPLEELITTYNVKDFQTAIDDAKAGRALKAVLTWE</sequence>
<evidence type="ECO:0000256" key="5">
    <source>
        <dbReference type="ARBA" id="ARBA00023002"/>
    </source>
</evidence>
<name>A0A9P1H5E0_9PEZI</name>
<evidence type="ECO:0000256" key="2">
    <source>
        <dbReference type="ARBA" id="ARBA00008072"/>
    </source>
</evidence>
<dbReference type="InterPro" id="IPR036291">
    <property type="entry name" value="NAD(P)-bd_dom_sf"/>
</dbReference>
<evidence type="ECO:0000313" key="7">
    <source>
        <dbReference type="Proteomes" id="UP000838763"/>
    </source>
</evidence>
<dbReference type="Gene3D" id="3.40.50.720">
    <property type="entry name" value="NAD(P)-binding Rossmann-like Domain"/>
    <property type="match status" value="2"/>
</dbReference>
<dbReference type="EMBL" id="CALLCH030000013">
    <property type="protein sequence ID" value="CAI4215873.1"/>
    <property type="molecule type" value="Genomic_DNA"/>
</dbReference>
<comment type="caution">
    <text evidence="6">The sequence shown here is derived from an EMBL/GenBank/DDBJ whole genome shotgun (WGS) entry which is preliminary data.</text>
</comment>
<dbReference type="AlphaFoldDB" id="A0A9P1H5E0"/>
<keyword evidence="5" id="KW-0560">Oxidoreductase</keyword>
<keyword evidence="4" id="KW-0862">Zinc</keyword>
<dbReference type="SUPFAM" id="SSF51735">
    <property type="entry name" value="NAD(P)-binding Rossmann-fold domains"/>
    <property type="match status" value="1"/>
</dbReference>
<dbReference type="GO" id="GO:0046872">
    <property type="term" value="F:metal ion binding"/>
    <property type="evidence" value="ECO:0007669"/>
    <property type="project" value="UniProtKB-KW"/>
</dbReference>
<comment type="similarity">
    <text evidence="2">Belongs to the zinc-containing alcohol dehydrogenase family.</text>
</comment>
<comment type="cofactor">
    <cofactor evidence="1">
        <name>Zn(2+)</name>
        <dbReference type="ChEBI" id="CHEBI:29105"/>
    </cofactor>
</comment>
<dbReference type="Gene3D" id="3.90.180.10">
    <property type="entry name" value="Medium-chain alcohol dehydrogenases, catalytic domain"/>
    <property type="match status" value="1"/>
</dbReference>
<dbReference type="Proteomes" id="UP000838763">
    <property type="component" value="Unassembled WGS sequence"/>
</dbReference>
<keyword evidence="7" id="KW-1185">Reference proteome</keyword>
<evidence type="ECO:0008006" key="8">
    <source>
        <dbReference type="Google" id="ProtNLM"/>
    </source>
</evidence>
<accession>A0A9P1H5E0</accession>
<reference evidence="6" key="1">
    <citation type="submission" date="2022-11" db="EMBL/GenBank/DDBJ databases">
        <authorList>
            <person name="Scott C."/>
            <person name="Bruce N."/>
        </authorList>
    </citation>
    <scope>NUCLEOTIDE SEQUENCE</scope>
</reference>
<evidence type="ECO:0000313" key="6">
    <source>
        <dbReference type="EMBL" id="CAI4215873.1"/>
    </source>
</evidence>
<dbReference type="PANTHER" id="PTHR43350:SF11">
    <property type="entry name" value="ENOYL REDUCTASE (ER) DOMAIN-CONTAINING PROTEIN"/>
    <property type="match status" value="1"/>
</dbReference>
<dbReference type="GO" id="GO:0016491">
    <property type="term" value="F:oxidoreductase activity"/>
    <property type="evidence" value="ECO:0007669"/>
    <property type="project" value="UniProtKB-KW"/>
</dbReference>
<dbReference type="PANTHER" id="PTHR43350">
    <property type="entry name" value="NAD-DEPENDENT ALCOHOL DEHYDROGENASE"/>
    <property type="match status" value="1"/>
</dbReference>